<dbReference type="GO" id="GO:0005737">
    <property type="term" value="C:cytoplasm"/>
    <property type="evidence" value="ECO:0007669"/>
    <property type="project" value="UniProtKB-ARBA"/>
</dbReference>
<comment type="pathway">
    <text evidence="2">Lipid metabolism.</text>
</comment>
<keyword evidence="7" id="KW-0443">Lipid metabolism</keyword>
<dbReference type="GO" id="GO:0003988">
    <property type="term" value="F:acetyl-CoA C-acyltransferase activity"/>
    <property type="evidence" value="ECO:0007669"/>
    <property type="project" value="UniProtKB-EC"/>
</dbReference>
<keyword evidence="5" id="KW-0276">Fatty acid metabolism</keyword>
<dbReference type="InterPro" id="IPR016039">
    <property type="entry name" value="Thiolase-like"/>
</dbReference>
<accession>A0A520RZI5</accession>
<feature type="active site" description="Acyl-thioester intermediate" evidence="11">
    <location>
        <position position="91"/>
    </location>
</feature>
<evidence type="ECO:0000256" key="2">
    <source>
        <dbReference type="ARBA" id="ARBA00005189"/>
    </source>
</evidence>
<organism evidence="15 16">
    <name type="scientific">OM182 bacterium</name>
    <dbReference type="NCBI Taxonomy" id="2510334"/>
    <lineage>
        <taxon>Bacteria</taxon>
        <taxon>Pseudomonadati</taxon>
        <taxon>Pseudomonadota</taxon>
        <taxon>Gammaproteobacteria</taxon>
        <taxon>OMG group</taxon>
        <taxon>OM182 clade</taxon>
    </lineage>
</organism>
<dbReference type="AlphaFoldDB" id="A0A520RZI5"/>
<feature type="domain" description="Thiolase C-terminal" evidence="14">
    <location>
        <begin position="273"/>
        <end position="393"/>
    </location>
</feature>
<dbReference type="PIRSF" id="PIRSF000429">
    <property type="entry name" value="Ac-CoA_Ac_transf"/>
    <property type="match status" value="1"/>
</dbReference>
<dbReference type="GO" id="GO:0010124">
    <property type="term" value="P:phenylacetate catabolic process"/>
    <property type="evidence" value="ECO:0007669"/>
    <property type="project" value="TreeGrafter"/>
</dbReference>
<comment type="caution">
    <text evidence="15">The sequence shown here is derived from an EMBL/GenBank/DDBJ whole genome shotgun (WGS) entry which is preliminary data.</text>
</comment>
<evidence type="ECO:0000256" key="5">
    <source>
        <dbReference type="ARBA" id="ARBA00022832"/>
    </source>
</evidence>
<feature type="active site" description="Proton acceptor" evidence="11">
    <location>
        <position position="351"/>
    </location>
</feature>
<dbReference type="PROSITE" id="PS00098">
    <property type="entry name" value="THIOLASE_1"/>
    <property type="match status" value="1"/>
</dbReference>
<dbReference type="InterPro" id="IPR020613">
    <property type="entry name" value="Thiolase_CS"/>
</dbReference>
<evidence type="ECO:0000256" key="10">
    <source>
        <dbReference type="ARBA" id="ARBA00024073"/>
    </source>
</evidence>
<evidence type="ECO:0000256" key="9">
    <source>
        <dbReference type="ARBA" id="ARBA00023315"/>
    </source>
</evidence>
<dbReference type="PANTHER" id="PTHR43853">
    <property type="entry name" value="3-KETOACYL-COA THIOLASE, PEROXISOMAL"/>
    <property type="match status" value="1"/>
</dbReference>
<evidence type="ECO:0000256" key="8">
    <source>
        <dbReference type="ARBA" id="ARBA00023140"/>
    </source>
</evidence>
<dbReference type="PROSITE" id="PS00099">
    <property type="entry name" value="THIOLASE_3"/>
    <property type="match status" value="1"/>
</dbReference>
<evidence type="ECO:0000256" key="6">
    <source>
        <dbReference type="ARBA" id="ARBA00022946"/>
    </source>
</evidence>
<reference evidence="15 16" key="1">
    <citation type="submission" date="2019-02" db="EMBL/GenBank/DDBJ databases">
        <title>Prokaryotic population dynamics and viral predation in marine succession experiment using metagenomics: the confinement effect.</title>
        <authorList>
            <person name="Haro-Moreno J.M."/>
            <person name="Rodriguez-Valera F."/>
            <person name="Lopez-Perez M."/>
        </authorList>
    </citation>
    <scope>NUCLEOTIDE SEQUENCE [LARGE SCALE GENOMIC DNA]</scope>
    <source>
        <strain evidence="15">MED-G157</strain>
    </source>
</reference>
<gene>
    <name evidence="15" type="ORF">EVA68_06415</name>
</gene>
<dbReference type="EC" id="2.3.1.16" evidence="10"/>
<dbReference type="PANTHER" id="PTHR43853:SF8">
    <property type="entry name" value="3-KETOACYL-COA THIOLASE, PEROXISOMAL"/>
    <property type="match status" value="1"/>
</dbReference>
<dbReference type="PROSITE" id="PS00737">
    <property type="entry name" value="THIOLASE_2"/>
    <property type="match status" value="1"/>
</dbReference>
<evidence type="ECO:0000256" key="4">
    <source>
        <dbReference type="ARBA" id="ARBA00022679"/>
    </source>
</evidence>
<evidence type="ECO:0000256" key="7">
    <source>
        <dbReference type="ARBA" id="ARBA00023098"/>
    </source>
</evidence>
<dbReference type="GO" id="GO:0006635">
    <property type="term" value="P:fatty acid beta-oxidation"/>
    <property type="evidence" value="ECO:0007669"/>
    <property type="project" value="TreeGrafter"/>
</dbReference>
<dbReference type="Pfam" id="PF02803">
    <property type="entry name" value="Thiolase_C"/>
    <property type="match status" value="1"/>
</dbReference>
<dbReference type="CDD" id="cd00751">
    <property type="entry name" value="thiolase"/>
    <property type="match status" value="1"/>
</dbReference>
<dbReference type="InterPro" id="IPR020617">
    <property type="entry name" value="Thiolase_C"/>
</dbReference>
<dbReference type="Pfam" id="PF00108">
    <property type="entry name" value="Thiolase_N"/>
    <property type="match status" value="1"/>
</dbReference>
<proteinExistence type="inferred from homology"/>
<dbReference type="SUPFAM" id="SSF53901">
    <property type="entry name" value="Thiolase-like"/>
    <property type="match status" value="2"/>
</dbReference>
<comment type="subcellular location">
    <subcellularLocation>
        <location evidence="1">Peroxisome</location>
    </subcellularLocation>
</comment>
<evidence type="ECO:0000313" key="15">
    <source>
        <dbReference type="EMBL" id="RZO75650.1"/>
    </source>
</evidence>
<dbReference type="InterPro" id="IPR020616">
    <property type="entry name" value="Thiolase_N"/>
</dbReference>
<dbReference type="Gene3D" id="3.40.47.10">
    <property type="match status" value="1"/>
</dbReference>
<dbReference type="InterPro" id="IPR020610">
    <property type="entry name" value="Thiolase_AS"/>
</dbReference>
<dbReference type="InterPro" id="IPR002155">
    <property type="entry name" value="Thiolase"/>
</dbReference>
<dbReference type="FunFam" id="3.40.47.10:FF:000010">
    <property type="entry name" value="Acetyl-CoA acetyltransferase (Thiolase)"/>
    <property type="match status" value="1"/>
</dbReference>
<dbReference type="EMBL" id="SHAG01000028">
    <property type="protein sequence ID" value="RZO75650.1"/>
    <property type="molecule type" value="Genomic_DNA"/>
</dbReference>
<sequence length="395" mass="42090">MRDVVVVDSVRTGLAKSHRGTFNLTRPDDMVAHCINSLLDRNSQLDPVEVEDVIVGCAGQTGEQGGNLARLAVVLSKLPITTAGSTISRACSSGLNSIAFAANQIASGCSEIMIAGGVESITAGARGTPGKSESHSTIRDMSPDIFMAMGNTAEVVARRYNITREYQDEFSCESQKRTAAAQQAGLYDDEIVPMKVKWQKVIDKETGETEIIDGECDSDECNRPGTTLEGLAKLPPAFEENGTVTAGNASQLSDGASMTLLMSAERAAQLGLTPKAYFRGWFVAGCEPDEMGIGPVFAIPKLLKNKGMTINDIDLVELNEAFASQCVYCRDTLEIDPAIYNVNGGSISIGHPFGMTGSRLTGHIIRELKRREKRYGIVSMCIGGGMGAAGLFEAC</sequence>
<evidence type="ECO:0000259" key="14">
    <source>
        <dbReference type="Pfam" id="PF02803"/>
    </source>
</evidence>
<dbReference type="InterPro" id="IPR050215">
    <property type="entry name" value="Thiolase-like_sf_Thiolase"/>
</dbReference>
<comment type="similarity">
    <text evidence="3 12">Belongs to the thiolase-like superfamily. Thiolase family.</text>
</comment>
<evidence type="ECO:0000256" key="11">
    <source>
        <dbReference type="PIRSR" id="PIRSR000429-1"/>
    </source>
</evidence>
<evidence type="ECO:0000256" key="1">
    <source>
        <dbReference type="ARBA" id="ARBA00004275"/>
    </source>
</evidence>
<evidence type="ECO:0000259" key="13">
    <source>
        <dbReference type="Pfam" id="PF00108"/>
    </source>
</evidence>
<keyword evidence="4 12" id="KW-0808">Transferase</keyword>
<keyword evidence="6" id="KW-0809">Transit peptide</keyword>
<evidence type="ECO:0000313" key="16">
    <source>
        <dbReference type="Proteomes" id="UP000316199"/>
    </source>
</evidence>
<feature type="domain" description="Thiolase N-terminal" evidence="13">
    <location>
        <begin position="4"/>
        <end position="264"/>
    </location>
</feature>
<dbReference type="NCBIfam" id="TIGR01930">
    <property type="entry name" value="AcCoA-C-Actrans"/>
    <property type="match status" value="1"/>
</dbReference>
<dbReference type="Proteomes" id="UP000316199">
    <property type="component" value="Unassembled WGS sequence"/>
</dbReference>
<name>A0A520RZI5_9GAMM</name>
<protein>
    <recommendedName>
        <fullName evidence="10">acetyl-CoA C-acyltransferase</fullName>
        <ecNumber evidence="10">2.3.1.16</ecNumber>
    </recommendedName>
</protein>
<keyword evidence="9 12" id="KW-0012">Acyltransferase</keyword>
<keyword evidence="8" id="KW-0576">Peroxisome</keyword>
<evidence type="ECO:0000256" key="12">
    <source>
        <dbReference type="RuleBase" id="RU003557"/>
    </source>
</evidence>
<dbReference type="InterPro" id="IPR020615">
    <property type="entry name" value="Thiolase_acyl_enz_int_AS"/>
</dbReference>
<feature type="active site" description="Proton acceptor" evidence="11">
    <location>
        <position position="381"/>
    </location>
</feature>
<evidence type="ECO:0000256" key="3">
    <source>
        <dbReference type="ARBA" id="ARBA00010982"/>
    </source>
</evidence>